<dbReference type="InterPro" id="IPR036291">
    <property type="entry name" value="NAD(P)-bd_dom_sf"/>
</dbReference>
<dbReference type="Gene3D" id="3.40.50.720">
    <property type="entry name" value="NAD(P)-binding Rossmann-like Domain"/>
    <property type="match status" value="1"/>
</dbReference>
<dbReference type="OrthoDB" id="9793586at2"/>
<evidence type="ECO:0000313" key="3">
    <source>
        <dbReference type="Proteomes" id="UP000005387"/>
    </source>
</evidence>
<dbReference type="eggNOG" id="COG0287">
    <property type="taxonomic scope" value="Bacteria"/>
</dbReference>
<dbReference type="RefSeq" id="WP_006036091.1">
    <property type="nucleotide sequence ID" value="NZ_AEDD01000001.1"/>
</dbReference>
<organism evidence="2 3">
    <name type="scientific">Paenibacillus curdlanolyticus YK9</name>
    <dbReference type="NCBI Taxonomy" id="717606"/>
    <lineage>
        <taxon>Bacteria</taxon>
        <taxon>Bacillati</taxon>
        <taxon>Bacillota</taxon>
        <taxon>Bacilli</taxon>
        <taxon>Bacillales</taxon>
        <taxon>Paenibacillaceae</taxon>
        <taxon>Paenibacillus</taxon>
    </lineage>
</organism>
<protein>
    <submittedName>
        <fullName evidence="2">Ketopantoate reductase ApbA/PanE domain protein</fullName>
    </submittedName>
</protein>
<evidence type="ECO:0000259" key="1">
    <source>
        <dbReference type="Pfam" id="PF02558"/>
    </source>
</evidence>
<gene>
    <name evidence="2" type="ORF">PaecuDRAFT_0073</name>
</gene>
<evidence type="ECO:0000313" key="2">
    <source>
        <dbReference type="EMBL" id="EFM12562.1"/>
    </source>
</evidence>
<dbReference type="InterPro" id="IPR013332">
    <property type="entry name" value="KPR_N"/>
</dbReference>
<dbReference type="STRING" id="717606.PaecuDRAFT_0073"/>
<dbReference type="Pfam" id="PF02558">
    <property type="entry name" value="ApbA"/>
    <property type="match status" value="1"/>
</dbReference>
<name>E0I4N1_9BACL</name>
<feature type="domain" description="Ketopantoate reductase N-terminal" evidence="1">
    <location>
        <begin position="3"/>
        <end position="101"/>
    </location>
</feature>
<dbReference type="AlphaFoldDB" id="E0I4N1"/>
<sequence>MKILFFGAGVISAIYGSALKQQGHDVVHYVRPSRLDKLKQGIELHLMDGRNKNKVTSSRYPISCVGELPNMDDFDLIVVSVRHYQLENVLAELAGKTGNATLLFFNHIWSDFSLVTSYIPADKFLWGFPSGGGGFRDADGTELDGVLMNRVHIAEINGEATPRLQKVAELFHGIGLRTIHPPNVLHWQWKHFSLNAGISNGILKAGGDEKFLSSVPRIRQGILFIREALEVTRSRGVDIKQFADAKVFFMPSWVAACAFWMAMRINKAQATIFKLHKGAEENKIIYRDLMEVAKRNGVETPGLNAMKSMHG</sequence>
<reference evidence="2 3" key="1">
    <citation type="submission" date="2010-07" db="EMBL/GenBank/DDBJ databases">
        <title>The draft genome of Paenibacillus curdlanolyticus YK9.</title>
        <authorList>
            <consortium name="US DOE Joint Genome Institute (JGI-PGF)"/>
            <person name="Lucas S."/>
            <person name="Copeland A."/>
            <person name="Lapidus A."/>
            <person name="Cheng J.-F."/>
            <person name="Bruce D."/>
            <person name="Goodwin L."/>
            <person name="Pitluck S."/>
            <person name="Land M.L."/>
            <person name="Hauser L."/>
            <person name="Chang Y.-J."/>
            <person name="Jeffries C."/>
            <person name="Anderson I.J."/>
            <person name="Johnson E."/>
            <person name="Loganathan U."/>
            <person name="Mulhopadhyay B."/>
            <person name="Kyrpides N."/>
            <person name="Woyke T.J."/>
        </authorList>
    </citation>
    <scope>NUCLEOTIDE SEQUENCE [LARGE SCALE GENOMIC DNA]</scope>
    <source>
        <strain evidence="2 3">YK9</strain>
    </source>
</reference>
<accession>E0I4N1</accession>
<dbReference type="EMBL" id="AEDD01000001">
    <property type="protein sequence ID" value="EFM12562.1"/>
    <property type="molecule type" value="Genomic_DNA"/>
</dbReference>
<proteinExistence type="predicted"/>
<dbReference type="Proteomes" id="UP000005387">
    <property type="component" value="Unassembled WGS sequence"/>
</dbReference>
<dbReference type="SUPFAM" id="SSF51735">
    <property type="entry name" value="NAD(P)-binding Rossmann-fold domains"/>
    <property type="match status" value="1"/>
</dbReference>
<keyword evidence="3" id="KW-1185">Reference proteome</keyword>